<dbReference type="Proteomes" id="UP000199225">
    <property type="component" value="Unassembled WGS sequence"/>
</dbReference>
<accession>A0A1G8TA83</accession>
<dbReference type="GO" id="GO:0016655">
    <property type="term" value="F:oxidoreductase activity, acting on NAD(P)H, quinone or similar compound as acceptor"/>
    <property type="evidence" value="ECO:0007669"/>
    <property type="project" value="InterPro"/>
</dbReference>
<dbReference type="PANTHER" id="PTHR43741:SF4">
    <property type="entry name" value="FMN-DEPENDENT NADH:QUINONE OXIDOREDUCTASE"/>
    <property type="match status" value="1"/>
</dbReference>
<comment type="cofactor">
    <cofactor evidence="6">
        <name>FMN</name>
        <dbReference type="ChEBI" id="CHEBI:58210"/>
    </cofactor>
    <text evidence="6">Binds 1 FMN per subunit.</text>
</comment>
<comment type="function">
    <text evidence="6">Quinone reductase that provides resistance to thiol-specific stress caused by electrophilic quinones.</text>
</comment>
<evidence type="ECO:0000256" key="5">
    <source>
        <dbReference type="ARBA" id="ARBA00048542"/>
    </source>
</evidence>
<protein>
    <recommendedName>
        <fullName evidence="6">FMN dependent NADH:quinone oxidoreductase</fullName>
        <ecNumber evidence="6">1.6.5.-</ecNumber>
    </recommendedName>
    <alternativeName>
        <fullName evidence="6">Azo-dye reductase</fullName>
    </alternativeName>
    <alternativeName>
        <fullName evidence="6">FMN-dependent NADH-azo compound oxidoreductase</fullName>
    </alternativeName>
    <alternativeName>
        <fullName evidence="6">FMN-dependent NADH-azoreductase</fullName>
        <ecNumber evidence="6">1.7.1.17</ecNumber>
    </alternativeName>
</protein>
<dbReference type="AlphaFoldDB" id="A0A1G8TA83"/>
<dbReference type="EMBL" id="FNEV01000004">
    <property type="protein sequence ID" value="SDJ37580.1"/>
    <property type="molecule type" value="Genomic_DNA"/>
</dbReference>
<keyword evidence="4 6" id="KW-0520">NAD</keyword>
<dbReference type="HAMAP" id="MF_01216">
    <property type="entry name" value="Azoreductase_type1"/>
    <property type="match status" value="1"/>
</dbReference>
<dbReference type="SUPFAM" id="SSF52218">
    <property type="entry name" value="Flavoproteins"/>
    <property type="match status" value="1"/>
</dbReference>
<dbReference type="STRING" id="86666.SAMN04490247_1753"/>
<evidence type="ECO:0000313" key="8">
    <source>
        <dbReference type="EMBL" id="SDJ37580.1"/>
    </source>
</evidence>
<keyword evidence="2 6" id="KW-0288">FMN</keyword>
<dbReference type="Pfam" id="PF02525">
    <property type="entry name" value="Flavodoxin_2"/>
    <property type="match status" value="1"/>
</dbReference>
<proteinExistence type="inferred from homology"/>
<evidence type="ECO:0000256" key="1">
    <source>
        <dbReference type="ARBA" id="ARBA00022630"/>
    </source>
</evidence>
<gene>
    <name evidence="6" type="primary">azoR</name>
    <name evidence="8" type="ORF">SAMN04490247_1753</name>
</gene>
<reference evidence="9" key="1">
    <citation type="submission" date="2016-10" db="EMBL/GenBank/DDBJ databases">
        <authorList>
            <person name="Varghese N."/>
            <person name="Submissions S."/>
        </authorList>
    </citation>
    <scope>NUCLEOTIDE SEQUENCE [LARGE SCALE GENOMIC DNA]</scope>
    <source>
        <strain evidence="9">DSM 4771</strain>
    </source>
</reference>
<evidence type="ECO:0000256" key="3">
    <source>
        <dbReference type="ARBA" id="ARBA00023002"/>
    </source>
</evidence>
<dbReference type="EC" id="1.7.1.17" evidence="6"/>
<comment type="catalytic activity">
    <reaction evidence="5">
        <text>N,N-dimethyl-1,4-phenylenediamine + anthranilate + 2 NAD(+) = 2-(4-dimethylaminophenyl)diazenylbenzoate + 2 NADH + 2 H(+)</text>
        <dbReference type="Rhea" id="RHEA:55872"/>
        <dbReference type="ChEBI" id="CHEBI:15378"/>
        <dbReference type="ChEBI" id="CHEBI:15783"/>
        <dbReference type="ChEBI" id="CHEBI:16567"/>
        <dbReference type="ChEBI" id="CHEBI:57540"/>
        <dbReference type="ChEBI" id="CHEBI:57945"/>
        <dbReference type="ChEBI" id="CHEBI:71579"/>
        <dbReference type="EC" id="1.7.1.17"/>
    </reaction>
    <physiologicalReaction direction="right-to-left" evidence="5">
        <dbReference type="Rhea" id="RHEA:55874"/>
    </physiologicalReaction>
</comment>
<evidence type="ECO:0000313" key="9">
    <source>
        <dbReference type="Proteomes" id="UP000199225"/>
    </source>
</evidence>
<sequence>MNVLVVKANNRPDGISTRMYDTFLEQIEENQDLNITTYDLFEEDMPYFGQDLFSAIGKQQEGVELNDTEARLLQAKQKAKDLVAQADTIVLAFPLWNFTVPAKMQTFIDYLAEAGFSFRYTPEGQHQPLLTDKRVIMLNARGGNYSAPEMQPVEMAVNYVRNIFGMHFGMDIKKEVVIEGHNADPNAAETIINEGLEEVKKTAQTLAYQNA</sequence>
<evidence type="ECO:0000259" key="7">
    <source>
        <dbReference type="Pfam" id="PF02525"/>
    </source>
</evidence>
<keyword evidence="9" id="KW-1185">Reference proteome</keyword>
<comment type="similarity">
    <text evidence="6">Belongs to the azoreductase type 1 family.</text>
</comment>
<dbReference type="GO" id="GO:0016652">
    <property type="term" value="F:oxidoreductase activity, acting on NAD(P)H as acceptor"/>
    <property type="evidence" value="ECO:0007669"/>
    <property type="project" value="UniProtKB-UniRule"/>
</dbReference>
<evidence type="ECO:0000256" key="4">
    <source>
        <dbReference type="ARBA" id="ARBA00023027"/>
    </source>
</evidence>
<dbReference type="PANTHER" id="PTHR43741">
    <property type="entry name" value="FMN-DEPENDENT NADH-AZOREDUCTASE 1"/>
    <property type="match status" value="1"/>
</dbReference>
<dbReference type="EC" id="1.6.5.-" evidence="6"/>
<dbReference type="GO" id="GO:0010181">
    <property type="term" value="F:FMN binding"/>
    <property type="evidence" value="ECO:0007669"/>
    <property type="project" value="UniProtKB-UniRule"/>
</dbReference>
<dbReference type="InterPro" id="IPR029039">
    <property type="entry name" value="Flavoprotein-like_sf"/>
</dbReference>
<comment type="caution">
    <text evidence="6">Lacks conserved residue(s) required for the propagation of feature annotation.</text>
</comment>
<keyword evidence="1 6" id="KW-0285">Flavoprotein</keyword>
<dbReference type="InterPro" id="IPR050104">
    <property type="entry name" value="FMN-dep_NADH:Q_OxRdtase_AzoR1"/>
</dbReference>
<dbReference type="NCBIfam" id="NF010075">
    <property type="entry name" value="PRK13556.1"/>
    <property type="match status" value="1"/>
</dbReference>
<dbReference type="RefSeq" id="WP_093193490.1">
    <property type="nucleotide sequence ID" value="NZ_FNEV01000004.1"/>
</dbReference>
<dbReference type="OrthoDB" id="9805013at2"/>
<dbReference type="Gene3D" id="3.40.50.360">
    <property type="match status" value="1"/>
</dbReference>
<comment type="catalytic activity">
    <reaction evidence="6">
        <text>2 a quinone + NADH + H(+) = 2 a 1,4-benzosemiquinone + NAD(+)</text>
        <dbReference type="Rhea" id="RHEA:65952"/>
        <dbReference type="ChEBI" id="CHEBI:15378"/>
        <dbReference type="ChEBI" id="CHEBI:57540"/>
        <dbReference type="ChEBI" id="CHEBI:57945"/>
        <dbReference type="ChEBI" id="CHEBI:132124"/>
        <dbReference type="ChEBI" id="CHEBI:134225"/>
    </reaction>
</comment>
<keyword evidence="3 6" id="KW-0560">Oxidoreductase</keyword>
<dbReference type="GO" id="GO:0009055">
    <property type="term" value="F:electron transfer activity"/>
    <property type="evidence" value="ECO:0007669"/>
    <property type="project" value="UniProtKB-UniRule"/>
</dbReference>
<comment type="function">
    <text evidence="6">Also exhibits azoreductase activity. Catalyzes the reductive cleavage of the azo bond in aromatic azo compounds to the corresponding amines.</text>
</comment>
<organism evidence="8 9">
    <name type="scientific">Salimicrobium halophilum</name>
    <dbReference type="NCBI Taxonomy" id="86666"/>
    <lineage>
        <taxon>Bacteria</taxon>
        <taxon>Bacillati</taxon>
        <taxon>Bacillota</taxon>
        <taxon>Bacilli</taxon>
        <taxon>Bacillales</taxon>
        <taxon>Bacillaceae</taxon>
        <taxon>Salimicrobium</taxon>
    </lineage>
</organism>
<feature type="domain" description="Flavodoxin-like fold" evidence="7">
    <location>
        <begin position="1"/>
        <end position="201"/>
    </location>
</feature>
<evidence type="ECO:0000256" key="2">
    <source>
        <dbReference type="ARBA" id="ARBA00022643"/>
    </source>
</evidence>
<comment type="subunit">
    <text evidence="6">Homodimer.</text>
</comment>
<name>A0A1G8TA83_9BACI</name>
<dbReference type="InterPro" id="IPR023048">
    <property type="entry name" value="NADH:quinone_OxRdtase_FMN_depd"/>
</dbReference>
<evidence type="ECO:0000256" key="6">
    <source>
        <dbReference type="HAMAP-Rule" id="MF_01216"/>
    </source>
</evidence>
<dbReference type="InterPro" id="IPR003680">
    <property type="entry name" value="Flavodoxin_fold"/>
</dbReference>